<organism evidence="3 4">
    <name type="scientific">Cochleicola gelatinilyticus</name>
    <dbReference type="NCBI Taxonomy" id="1763537"/>
    <lineage>
        <taxon>Bacteria</taxon>
        <taxon>Pseudomonadati</taxon>
        <taxon>Bacteroidota</taxon>
        <taxon>Flavobacteriia</taxon>
        <taxon>Flavobacteriales</taxon>
        <taxon>Flavobacteriaceae</taxon>
        <taxon>Cochleicola</taxon>
    </lineage>
</organism>
<dbReference type="EMBL" id="LRXL01000037">
    <property type="protein sequence ID" value="OAB78795.1"/>
    <property type="molecule type" value="Genomic_DNA"/>
</dbReference>
<feature type="domain" description="L-lysine epsilon oxidase C-terminal" evidence="2">
    <location>
        <begin position="434"/>
        <end position="571"/>
    </location>
</feature>
<evidence type="ECO:0000259" key="1">
    <source>
        <dbReference type="Pfam" id="PF17990"/>
    </source>
</evidence>
<evidence type="ECO:0008006" key="5">
    <source>
        <dbReference type="Google" id="ProtNLM"/>
    </source>
</evidence>
<reference evidence="3 4" key="1">
    <citation type="submission" date="2016-02" db="EMBL/GenBank/DDBJ databases">
        <title>Ulvibacter sp. LPB0005, isolated from Thais luteostoma.</title>
        <authorList>
            <person name="Shin S.-K."/>
            <person name="Yi H."/>
        </authorList>
    </citation>
    <scope>NUCLEOTIDE SEQUENCE [LARGE SCALE GENOMIC DNA]</scope>
    <source>
        <strain evidence="3 4">LPB0005</strain>
    </source>
</reference>
<dbReference type="RefSeq" id="WP_068592139.1">
    <property type="nucleotide sequence ID" value="NZ_LRXL01000037.1"/>
</dbReference>
<dbReference type="InterPro" id="IPR041168">
    <property type="entry name" value="LodA_N"/>
</dbReference>
<dbReference type="CDD" id="cd14732">
    <property type="entry name" value="LodA"/>
    <property type="match status" value="1"/>
</dbReference>
<dbReference type="GO" id="GO:0031640">
    <property type="term" value="P:killing of cells of another organism"/>
    <property type="evidence" value="ECO:0007669"/>
    <property type="project" value="InterPro"/>
</dbReference>
<dbReference type="Pfam" id="PF18417">
    <property type="entry name" value="LodA_C"/>
    <property type="match status" value="1"/>
</dbReference>
<accession>A0A167HNC9</accession>
<dbReference type="AlphaFoldDB" id="A0A167HNC9"/>
<keyword evidence="4" id="KW-1185">Reference proteome</keyword>
<dbReference type="STRING" id="1763537.ULVI_09445"/>
<name>A0A167HNC9_9FLAO</name>
<evidence type="ECO:0000313" key="4">
    <source>
        <dbReference type="Proteomes" id="UP000077013"/>
    </source>
</evidence>
<dbReference type="Pfam" id="PF17990">
    <property type="entry name" value="LodA_N"/>
    <property type="match status" value="1"/>
</dbReference>
<dbReference type="GO" id="GO:0033736">
    <property type="term" value="F:L-lysine 6-oxidase activity"/>
    <property type="evidence" value="ECO:0007669"/>
    <property type="project" value="InterPro"/>
</dbReference>
<dbReference type="InterPro" id="IPR041173">
    <property type="entry name" value="LodA_C"/>
</dbReference>
<gene>
    <name evidence="3" type="ORF">ULVI_09445</name>
</gene>
<comment type="caution">
    <text evidence="3">The sequence shown here is derived from an EMBL/GenBank/DDBJ whole genome shotgun (WGS) entry which is preliminary data.</text>
</comment>
<evidence type="ECO:0000259" key="2">
    <source>
        <dbReference type="Pfam" id="PF18417"/>
    </source>
</evidence>
<dbReference type="OrthoDB" id="336698at2"/>
<evidence type="ECO:0000313" key="3">
    <source>
        <dbReference type="EMBL" id="OAB78795.1"/>
    </source>
</evidence>
<dbReference type="Proteomes" id="UP000077013">
    <property type="component" value="Unassembled WGS sequence"/>
</dbReference>
<feature type="domain" description="L-Lysine epsilon oxidase N-terminal" evidence="1">
    <location>
        <begin position="9"/>
        <end position="320"/>
    </location>
</feature>
<dbReference type="GO" id="GO:1900191">
    <property type="term" value="P:negative regulation of single-species biofilm formation"/>
    <property type="evidence" value="ECO:0007669"/>
    <property type="project" value="InterPro"/>
</dbReference>
<sequence length="727" mass="80575">MSNTTLRIHPAIGMARVGNSKEYYLGPETMAAQPQEGTVITGGLPIKPGTDSTTITSADLRDSDGRLKRQAARFKIFQYPEEGDVYSYPAPAGKEVLIGSMIDGKKVIDIIWTTHLANKKANCWEIDEDANQGIALYKEHEATYDGQTFQVKTPPLRNPDFASEEKQNPYKVNASDPIRLSKLIIDAGPRAIKASEGTSAVPFDKNSIASYYDSVSEGILINEKYPIQFPASEGISSDGSDPISYLGELRTEPNGRLLVLGGHGLACAFDDKGNFDATQGLCKDVDNNNWLDDTSDGPVTAVVVFEDGTKQPIEGSAWVVATDPAYAPQTLNVVSLWDDMYNTWLEKFNLQPDVYANGNYIASYIPSFKEDVFPTLNAAHMQMWNTNLPEQAISAHQRMKSLTLSKPGFDIMQFIRNPDGSQEDVGAPLMPLSLGDAAKSFLTLSPQQYFFLKQWNEGKCKQETNTPLGEGELLDKTILVNCLGGRFSPGIDLTFIVRDPLFYNSDWKNPAIGAFRVNYQPQNYNTATTETPFLGVGYIPLQSGNVEPGDLCKFMAIPWHTDYNSCATHTPDPNPGGKLNKENLYSGDVNTTLFWSWPAQRPVAVYTFEDLMANTDIGKLPEQRYSLRGKGTGAVENMPPPPGCPMHNPKPFDMKAMNVGRYQNRRDFLTKWMDIGIIMQGPAIEGYPSDFDTDYFLEVESGFITDESNKVIFWPNVVDDEVYPPKD</sequence>
<proteinExistence type="predicted"/>
<dbReference type="InterPro" id="IPR033797">
    <property type="entry name" value="LodA"/>
</dbReference>
<protein>
    <recommendedName>
        <fullName evidence="5">L-lysine 6-oxidase</fullName>
    </recommendedName>
</protein>